<evidence type="ECO:0000313" key="1">
    <source>
        <dbReference type="EMBL" id="ASB39191.1"/>
    </source>
</evidence>
<dbReference type="PANTHER" id="PTHR35271">
    <property type="entry name" value="ABC TRANSPORTER, SUBSTRATE-BINDING LIPOPROTEIN-RELATED"/>
    <property type="match status" value="1"/>
</dbReference>
<accession>A0ABM6L1I2</accession>
<reference evidence="2" key="1">
    <citation type="submission" date="2017-05" db="EMBL/GenBank/DDBJ databases">
        <title>Improved OligoMM genomes.</title>
        <authorList>
            <person name="Garzetti D."/>
        </authorList>
    </citation>
    <scope>NUCLEOTIDE SEQUENCE [LARGE SCALE GENOMIC DNA]</scope>
    <source>
        <strain evidence="2">KB18</strain>
    </source>
</reference>
<dbReference type="Pfam" id="PF04392">
    <property type="entry name" value="ABC_sub_bind"/>
    <property type="match status" value="1"/>
</dbReference>
<evidence type="ECO:0008006" key="3">
    <source>
        <dbReference type="Google" id="ProtNLM"/>
    </source>
</evidence>
<dbReference type="InterPro" id="IPR028082">
    <property type="entry name" value="Peripla_BP_I"/>
</dbReference>
<sequence>MNAYDRQALKGSVIMKRLLCIMLAILLAVAALAGCSKKEENESSSPSSLSPAPEPEASGPYQVGLVQYTDYAPYDEARTAFLSRLEEWGYGDSRMQVDYQKADGDSAKLEEICKSFVDEEKEVVVAISAPAAEAAKKACEGTETKVVFLGVSDPKESLGIEDDVNPEGNITGVADLITARQALDLAVQVDSSIKTVGILYDSNCPFGTGYVDALKAVCAELEIAVVEGNPAGKDQVAEAMKELCGQVDAVFSPMDSTVSAAAQEAAKAAREAGKPWYAASEDAVAAGALASINIDYTDAGNKAADMAVQLVSGKTVEELAVYAYLNGRVSVNQETMDALALHFPEEVLEKANYIKAQKSEET</sequence>
<dbReference type="CDD" id="cd06325">
    <property type="entry name" value="PBP1_ABC_unchar_transporter"/>
    <property type="match status" value="1"/>
</dbReference>
<organism evidence="1 2">
    <name type="scientific">Acutalibacter muris</name>
    <dbReference type="NCBI Taxonomy" id="1796620"/>
    <lineage>
        <taxon>Bacteria</taxon>
        <taxon>Bacillati</taxon>
        <taxon>Bacillota</taxon>
        <taxon>Clostridia</taxon>
        <taxon>Eubacteriales</taxon>
        <taxon>Acutalibacteraceae</taxon>
        <taxon>Acutalibacter</taxon>
    </lineage>
</organism>
<dbReference type="Gene3D" id="3.40.50.2300">
    <property type="match status" value="2"/>
</dbReference>
<dbReference type="InterPro" id="IPR007487">
    <property type="entry name" value="ABC_transpt-TYRBP-like"/>
</dbReference>
<dbReference type="EMBL" id="CP021422">
    <property type="protein sequence ID" value="ASB39191.1"/>
    <property type="molecule type" value="Genomic_DNA"/>
</dbReference>
<dbReference type="PANTHER" id="PTHR35271:SF1">
    <property type="entry name" value="ABC TRANSPORTER, SUBSTRATE-BINDING LIPOPROTEIN"/>
    <property type="match status" value="1"/>
</dbReference>
<proteinExistence type="predicted"/>
<protein>
    <recommendedName>
        <fullName evidence="3">Sugar ABC transporter substrate-binding protein</fullName>
    </recommendedName>
</protein>
<dbReference type="SUPFAM" id="SSF53822">
    <property type="entry name" value="Periplasmic binding protein-like I"/>
    <property type="match status" value="1"/>
</dbReference>
<dbReference type="PROSITE" id="PS51257">
    <property type="entry name" value="PROKAR_LIPOPROTEIN"/>
    <property type="match status" value="1"/>
</dbReference>
<evidence type="ECO:0000313" key="2">
    <source>
        <dbReference type="Proteomes" id="UP000196710"/>
    </source>
</evidence>
<name>A0ABM6L1I2_9FIRM</name>
<dbReference type="Proteomes" id="UP000196710">
    <property type="component" value="Chromosome"/>
</dbReference>
<gene>
    <name evidence="1" type="ORF">ADH66_00090</name>
</gene>
<keyword evidence="2" id="KW-1185">Reference proteome</keyword>